<dbReference type="RefSeq" id="WP_139281035.1">
    <property type="nucleotide sequence ID" value="NZ_FRAA01000006.1"/>
</dbReference>
<keyword evidence="1" id="KW-0732">Signal</keyword>
<protein>
    <submittedName>
        <fullName evidence="2">Uncharacterized protein</fullName>
    </submittedName>
</protein>
<sequence length="314" mass="33125">MKIIKNLTRLMCLSLLVFAVACSTDDEETFDAPVITITSPSSSVTEITAGEEVTFSYTVDAPGVFNTTTATIEDADGADVTTAYTASKEPGATETSFTSDNILVTIPEAYAGQTLTFTVTAVDDQNATASVSIDLDITSIPAISYTEKLLYAPTQTRDSHTFFSTNLGETISSGEVVASTASSADVDFGYYYFSEANLGSPATYPSSVYDLSADGQGWGTLNATMFKETTLSSEEYMALSTSAALATAYADNTSDEIGTVEDLTEGQIILFSTDAGKEGGSKIGAIKVTEIYKGQSGNGYDNDAYLEIEVLVQP</sequence>
<feature type="signal peptide" evidence="1">
    <location>
        <begin position="1"/>
        <end position="21"/>
    </location>
</feature>
<gene>
    <name evidence="2" type="ORF">SAMN04488028_10651</name>
</gene>
<evidence type="ECO:0000256" key="1">
    <source>
        <dbReference type="SAM" id="SignalP"/>
    </source>
</evidence>
<proteinExistence type="predicted"/>
<dbReference type="Proteomes" id="UP000184474">
    <property type="component" value="Unassembled WGS sequence"/>
</dbReference>
<evidence type="ECO:0000313" key="2">
    <source>
        <dbReference type="EMBL" id="SHK56580.1"/>
    </source>
</evidence>
<reference evidence="3" key="1">
    <citation type="submission" date="2016-11" db="EMBL/GenBank/DDBJ databases">
        <authorList>
            <person name="Varghese N."/>
            <person name="Submissions S."/>
        </authorList>
    </citation>
    <scope>NUCLEOTIDE SEQUENCE [LARGE SCALE GENOMIC DNA]</scope>
    <source>
        <strain evidence="3">DSM 26134</strain>
    </source>
</reference>
<evidence type="ECO:0000313" key="3">
    <source>
        <dbReference type="Proteomes" id="UP000184474"/>
    </source>
</evidence>
<accession>A0A1M6TI15</accession>
<keyword evidence="3" id="KW-1185">Reference proteome</keyword>
<dbReference type="EMBL" id="FRAA01000006">
    <property type="protein sequence ID" value="SHK56580.1"/>
    <property type="molecule type" value="Genomic_DNA"/>
</dbReference>
<dbReference type="AlphaFoldDB" id="A0A1M6TI15"/>
<dbReference type="PROSITE" id="PS51257">
    <property type="entry name" value="PROKAR_LIPOPROTEIN"/>
    <property type="match status" value="1"/>
</dbReference>
<feature type="chain" id="PRO_5012861740" evidence="1">
    <location>
        <begin position="22"/>
        <end position="314"/>
    </location>
</feature>
<name>A0A1M6TI15_REIAG</name>
<organism evidence="2 3">
    <name type="scientific">Reichenbachiella agariperforans</name>
    <dbReference type="NCBI Taxonomy" id="156994"/>
    <lineage>
        <taxon>Bacteria</taxon>
        <taxon>Pseudomonadati</taxon>
        <taxon>Bacteroidota</taxon>
        <taxon>Cytophagia</taxon>
        <taxon>Cytophagales</taxon>
        <taxon>Reichenbachiellaceae</taxon>
        <taxon>Reichenbachiella</taxon>
    </lineage>
</organism>